<evidence type="ECO:0000256" key="8">
    <source>
        <dbReference type="ARBA" id="ARBA00022801"/>
    </source>
</evidence>
<dbReference type="Proteomes" id="UP001521116">
    <property type="component" value="Unassembled WGS sequence"/>
</dbReference>
<name>A0ABR3SF43_9PEZI</name>
<evidence type="ECO:0000256" key="13">
    <source>
        <dbReference type="PROSITE-ProRule" id="PRU01379"/>
    </source>
</evidence>
<evidence type="ECO:0000259" key="14">
    <source>
        <dbReference type="PROSITE" id="PS52035"/>
    </source>
</evidence>
<evidence type="ECO:0000256" key="2">
    <source>
        <dbReference type="ARBA" id="ARBA00003091"/>
    </source>
</evidence>
<keyword evidence="16" id="KW-1185">Reference proteome</keyword>
<dbReference type="EMBL" id="JAJVDC020000191">
    <property type="protein sequence ID" value="KAL1619295.1"/>
    <property type="molecule type" value="Genomic_DNA"/>
</dbReference>
<comment type="subcellular location">
    <subcellularLocation>
        <location evidence="3">Secreted</location>
    </subcellularLocation>
</comment>
<evidence type="ECO:0000313" key="15">
    <source>
        <dbReference type="EMBL" id="KAL1619295.1"/>
    </source>
</evidence>
<evidence type="ECO:0000256" key="3">
    <source>
        <dbReference type="ARBA" id="ARBA00004613"/>
    </source>
</evidence>
<dbReference type="InterPro" id="IPR000834">
    <property type="entry name" value="Peptidase_M14"/>
</dbReference>
<proteinExistence type="inferred from homology"/>
<keyword evidence="8" id="KW-0378">Hydrolase</keyword>
<comment type="function">
    <text evidence="2">Extracellular metalloprotease that contributes to pathogenicity.</text>
</comment>
<dbReference type="Pfam" id="PF00246">
    <property type="entry name" value="Peptidase_M14"/>
    <property type="match status" value="1"/>
</dbReference>
<comment type="cofactor">
    <cofactor evidence="1">
        <name>Zn(2+)</name>
        <dbReference type="ChEBI" id="CHEBI:29105"/>
    </cofactor>
</comment>
<evidence type="ECO:0000256" key="1">
    <source>
        <dbReference type="ARBA" id="ARBA00001947"/>
    </source>
</evidence>
<reference evidence="15 16" key="1">
    <citation type="submission" date="2024-02" db="EMBL/GenBank/DDBJ databases">
        <title>De novo assembly and annotation of 12 fungi associated with fruit tree decline syndrome in Ontario, Canada.</title>
        <authorList>
            <person name="Sulman M."/>
            <person name="Ellouze W."/>
            <person name="Ilyukhin E."/>
        </authorList>
    </citation>
    <scope>NUCLEOTIDE SEQUENCE [LARGE SCALE GENOMIC DNA]</scope>
    <source>
        <strain evidence="15 16">M1-105</strain>
    </source>
</reference>
<evidence type="ECO:0000313" key="16">
    <source>
        <dbReference type="Proteomes" id="UP001521116"/>
    </source>
</evidence>
<comment type="similarity">
    <text evidence="4 13">Belongs to the peptidase M14 family.</text>
</comment>
<evidence type="ECO:0000256" key="4">
    <source>
        <dbReference type="ARBA" id="ARBA00005988"/>
    </source>
</evidence>
<dbReference type="PANTHER" id="PTHR11705:SF83">
    <property type="entry name" value="INACTIVE METALLOCARBOXYPEPTIDASE ECM14"/>
    <property type="match status" value="1"/>
</dbReference>
<evidence type="ECO:0000256" key="10">
    <source>
        <dbReference type="ARBA" id="ARBA00023180"/>
    </source>
</evidence>
<protein>
    <recommendedName>
        <fullName evidence="12">Carboxypeptidase M14B</fullName>
    </recommendedName>
    <alternativeName>
        <fullName evidence="11">Carboxypeptidase MCPB</fullName>
    </alternativeName>
</protein>
<evidence type="ECO:0000256" key="11">
    <source>
        <dbReference type="ARBA" id="ARBA00041263"/>
    </source>
</evidence>
<keyword evidence="6" id="KW-0645">Protease</keyword>
<keyword evidence="7" id="KW-0732">Signal</keyword>
<dbReference type="PROSITE" id="PS52035">
    <property type="entry name" value="PEPTIDASE_M14"/>
    <property type="match status" value="1"/>
</dbReference>
<evidence type="ECO:0000256" key="12">
    <source>
        <dbReference type="ARBA" id="ARBA00042017"/>
    </source>
</evidence>
<feature type="domain" description="Peptidase M14" evidence="14">
    <location>
        <begin position="97"/>
        <end position="375"/>
    </location>
</feature>
<accession>A0ABR3SF43</accession>
<dbReference type="CDD" id="cd06242">
    <property type="entry name" value="M14-like"/>
    <property type="match status" value="1"/>
</dbReference>
<gene>
    <name evidence="15" type="ORF">SLS56_010185</name>
</gene>
<evidence type="ECO:0000256" key="5">
    <source>
        <dbReference type="ARBA" id="ARBA00022525"/>
    </source>
</evidence>
<evidence type="ECO:0000256" key="9">
    <source>
        <dbReference type="ARBA" id="ARBA00023026"/>
    </source>
</evidence>
<keyword evidence="9" id="KW-0843">Virulence</keyword>
<dbReference type="SUPFAM" id="SSF53187">
    <property type="entry name" value="Zn-dependent exopeptidases"/>
    <property type="match status" value="1"/>
</dbReference>
<dbReference type="PANTHER" id="PTHR11705">
    <property type="entry name" value="PROTEASE FAMILY M14 CARBOXYPEPTIDASE A,B"/>
    <property type="match status" value="1"/>
</dbReference>
<sequence>MAELLLDKARDTWLSTQHSLQLAAAASVLEMLNPLFWLGLAAVGSVEAATYGNNHVTTRKDPNVLAAQFPSPNTTLLAPAFLSPETIPAAFVNGTEGPTDDAELDSFLRSLADRNEWMSYSAADFQSEEGRSFPYVLLSSPTTNTTKKLRVWLQGGVHGNEPAGDQSLLALLGKLDANQTWADTLLTNLDVLVLPRYNPDGVAYFQRTLATNYDPNRDHIKLARAQTRAIKRLFTAFAPHVAADMHEFTATRRQGAARDLVWAADALFSAAKNLNIDGAIRALSEDLFAARIAARLEEQGLRWDPYVTTDTPAGSAEPIALAEAGSDGKIGRNAMGLTQSVTFLCEMRGIGIADQHFKRRTATGLAMAEAIVQTAAENFELVYETVEAGIRRFAESREDIVVTDYTETTDRTFAMISASNGSIVQQPVKFDSTTPTIANLTRSRPAAYLIPRSWADVAARLEVYGLEVEELPEVFSGTVEVLNITSAVLESSYYEGVVRAKLTTEAIEKEIELPAGSFRVSTKQKNAALAFVALEPENIDSLAAFNIIPVEAGDEYPVFRVL</sequence>
<comment type="caution">
    <text evidence="15">The sequence shown here is derived from an EMBL/GenBank/DDBJ whole genome shotgun (WGS) entry which is preliminary data.</text>
</comment>
<dbReference type="Gene3D" id="3.40.630.10">
    <property type="entry name" value="Zn peptidases"/>
    <property type="match status" value="1"/>
</dbReference>
<evidence type="ECO:0000256" key="6">
    <source>
        <dbReference type="ARBA" id="ARBA00022670"/>
    </source>
</evidence>
<keyword evidence="5" id="KW-0964">Secreted</keyword>
<keyword evidence="10" id="KW-0325">Glycoprotein</keyword>
<organism evidence="15 16">
    <name type="scientific">Neofusicoccum ribis</name>
    <dbReference type="NCBI Taxonomy" id="45134"/>
    <lineage>
        <taxon>Eukaryota</taxon>
        <taxon>Fungi</taxon>
        <taxon>Dikarya</taxon>
        <taxon>Ascomycota</taxon>
        <taxon>Pezizomycotina</taxon>
        <taxon>Dothideomycetes</taxon>
        <taxon>Dothideomycetes incertae sedis</taxon>
        <taxon>Botryosphaeriales</taxon>
        <taxon>Botryosphaeriaceae</taxon>
        <taxon>Neofusicoccum</taxon>
    </lineage>
</organism>
<feature type="active site" description="Proton donor/acceptor" evidence="13">
    <location>
        <position position="346"/>
    </location>
</feature>
<evidence type="ECO:0000256" key="7">
    <source>
        <dbReference type="ARBA" id="ARBA00022729"/>
    </source>
</evidence>